<gene>
    <name evidence="1" type="primary">PRP40_2</name>
    <name evidence="1" type="ORF">EV182_008096</name>
</gene>
<feature type="non-terminal residue" evidence="1">
    <location>
        <position position="102"/>
    </location>
</feature>
<dbReference type="Proteomes" id="UP001145114">
    <property type="component" value="Unassembled WGS sequence"/>
</dbReference>
<proteinExistence type="predicted"/>
<sequence length="102" mass="12228">MRAVINNPLYRSLKTLAERKEAFYKYIADKKARQRRELMAQIEARRESFFEVLRSLPITEYTRYNKVAKLTADNPINQAVPDLRERLDFFGEYIGRLRKDLE</sequence>
<dbReference type="EMBL" id="JAMZIH010009162">
    <property type="protein sequence ID" value="KAJ1670618.1"/>
    <property type="molecule type" value="Genomic_DNA"/>
</dbReference>
<evidence type="ECO:0000313" key="2">
    <source>
        <dbReference type="Proteomes" id="UP001145114"/>
    </source>
</evidence>
<reference evidence="1" key="1">
    <citation type="submission" date="2022-06" db="EMBL/GenBank/DDBJ databases">
        <title>Phylogenomic reconstructions and comparative analyses of Kickxellomycotina fungi.</title>
        <authorList>
            <person name="Reynolds N.K."/>
            <person name="Stajich J.E."/>
            <person name="Barry K."/>
            <person name="Grigoriev I.V."/>
            <person name="Crous P."/>
            <person name="Smith M.E."/>
        </authorList>
    </citation>
    <scope>NUCLEOTIDE SEQUENCE</scope>
    <source>
        <strain evidence="1">RSA 2271</strain>
    </source>
</reference>
<name>A0ACC1HAA5_9FUNG</name>
<evidence type="ECO:0000313" key="1">
    <source>
        <dbReference type="EMBL" id="KAJ1670618.1"/>
    </source>
</evidence>
<organism evidence="1 2">
    <name type="scientific">Spiromyces aspiralis</name>
    <dbReference type="NCBI Taxonomy" id="68401"/>
    <lineage>
        <taxon>Eukaryota</taxon>
        <taxon>Fungi</taxon>
        <taxon>Fungi incertae sedis</taxon>
        <taxon>Zoopagomycota</taxon>
        <taxon>Kickxellomycotina</taxon>
        <taxon>Kickxellomycetes</taxon>
        <taxon>Kickxellales</taxon>
        <taxon>Kickxellaceae</taxon>
        <taxon>Spiromyces</taxon>
    </lineage>
</organism>
<protein>
    <submittedName>
        <fullName evidence="1">U1 snRNP protein</fullName>
    </submittedName>
</protein>
<accession>A0ACC1HAA5</accession>
<keyword evidence="2" id="KW-1185">Reference proteome</keyword>
<comment type="caution">
    <text evidence="1">The sequence shown here is derived from an EMBL/GenBank/DDBJ whole genome shotgun (WGS) entry which is preliminary data.</text>
</comment>